<keyword evidence="2" id="KW-0732">Signal</keyword>
<feature type="region of interest" description="Disordered" evidence="1">
    <location>
        <begin position="142"/>
        <end position="162"/>
    </location>
</feature>
<name>A0A6P6IZZ4_CARAU</name>
<dbReference type="GeneID" id="113038597"/>
<protein>
    <submittedName>
        <fullName evidence="4">Flocculation protein FLO11-like isoform X3</fullName>
    </submittedName>
</protein>
<gene>
    <name evidence="4" type="primary">LOC113038597</name>
</gene>
<evidence type="ECO:0000313" key="3">
    <source>
        <dbReference type="Proteomes" id="UP000515129"/>
    </source>
</evidence>
<dbReference type="RefSeq" id="XP_026051957.1">
    <property type="nucleotide sequence ID" value="XM_026196172.1"/>
</dbReference>
<evidence type="ECO:0000256" key="2">
    <source>
        <dbReference type="SAM" id="SignalP"/>
    </source>
</evidence>
<feature type="region of interest" description="Disordered" evidence="1">
    <location>
        <begin position="24"/>
        <end position="48"/>
    </location>
</feature>
<reference evidence="4" key="1">
    <citation type="submission" date="2025-08" db="UniProtKB">
        <authorList>
            <consortium name="RefSeq"/>
        </authorList>
    </citation>
    <scope>IDENTIFICATION</scope>
    <source>
        <strain evidence="4">Wakin</strain>
        <tissue evidence="4">Muscle</tissue>
    </source>
</reference>
<accession>A0A6P6IZZ4</accession>
<organism evidence="3 4">
    <name type="scientific">Carassius auratus</name>
    <name type="common">Goldfish</name>
    <dbReference type="NCBI Taxonomy" id="7957"/>
    <lineage>
        <taxon>Eukaryota</taxon>
        <taxon>Metazoa</taxon>
        <taxon>Chordata</taxon>
        <taxon>Craniata</taxon>
        <taxon>Vertebrata</taxon>
        <taxon>Euteleostomi</taxon>
        <taxon>Actinopterygii</taxon>
        <taxon>Neopterygii</taxon>
        <taxon>Teleostei</taxon>
        <taxon>Ostariophysi</taxon>
        <taxon>Cypriniformes</taxon>
        <taxon>Cyprinidae</taxon>
        <taxon>Cyprininae</taxon>
        <taxon>Carassius</taxon>
    </lineage>
</organism>
<feature type="compositionally biased region" description="Polar residues" evidence="1">
    <location>
        <begin position="61"/>
        <end position="71"/>
    </location>
</feature>
<evidence type="ECO:0000256" key="1">
    <source>
        <dbReference type="SAM" id="MobiDB-lite"/>
    </source>
</evidence>
<feature type="chain" id="PRO_5027858537" evidence="2">
    <location>
        <begin position="23"/>
        <end position="272"/>
    </location>
</feature>
<sequence>MRAQSAFIIWTAMILHSTVIKGQTTDSFPEVRSPLNEDTPKDHMTSESDILESRASTAFQSISSPSTNFSTDEVPPTVPSPSQSSRDAVVHDDTSPSSQTTELQDVTTLNTDTASVPDSSASSLSISFLTSTVLYSVASTAPATSISPSEGPQTVSSSASGAIQTTQTAPTFTTTYPQASQIALTSSSKVTGPAPLEDQDESSELDVGDQVLLVPVVEMISFRSIHQSSRVREGSPPPYIAPGPPARSSGHHLHYLHCHGLSRPLPQVPSAK</sequence>
<evidence type="ECO:0000313" key="4">
    <source>
        <dbReference type="RefSeq" id="XP_026051957.1"/>
    </source>
</evidence>
<feature type="compositionally biased region" description="Polar residues" evidence="1">
    <location>
        <begin position="150"/>
        <end position="162"/>
    </location>
</feature>
<keyword evidence="3" id="KW-1185">Reference proteome</keyword>
<feature type="region of interest" description="Disordered" evidence="1">
    <location>
        <begin position="61"/>
        <end position="103"/>
    </location>
</feature>
<proteinExistence type="predicted"/>
<feature type="signal peptide" evidence="2">
    <location>
        <begin position="1"/>
        <end position="22"/>
    </location>
</feature>
<dbReference type="AlphaFoldDB" id="A0A6P6IZZ4"/>
<dbReference type="Proteomes" id="UP000515129">
    <property type="component" value="Chromosome 2"/>
</dbReference>